<dbReference type="Proteomes" id="UP000076959">
    <property type="component" value="Unassembled WGS sequence"/>
</dbReference>
<evidence type="ECO:0000313" key="3">
    <source>
        <dbReference type="Proteomes" id="UP000076959"/>
    </source>
</evidence>
<sequence>MPWRANRPHIILIATSLGALIVGVGLALGPWGRLFGFTAPSAAMLATIIAIAAAYLISAEIAKRLAVSSS</sequence>
<protein>
    <submittedName>
        <fullName evidence="2">Uncharacterized protein</fullName>
    </submittedName>
</protein>
<dbReference type="SUPFAM" id="SSF81665">
    <property type="entry name" value="Calcium ATPase, transmembrane domain M"/>
    <property type="match status" value="1"/>
</dbReference>
<name>A0A176YAK8_9BRAD</name>
<proteinExistence type="predicted"/>
<reference evidence="2 3" key="1">
    <citation type="submission" date="2016-03" db="EMBL/GenBank/DDBJ databases">
        <title>Draft Genome Sequence of the Strain BR 10245 (Bradyrhizobium sp.) isolated from nodules of Centrolobium paraense.</title>
        <authorList>
            <person name="Simoes-Araujo J.L.Sr."/>
            <person name="Barauna A.C."/>
            <person name="Silva K."/>
            <person name="Zilli J.E."/>
        </authorList>
    </citation>
    <scope>NUCLEOTIDE SEQUENCE [LARGE SCALE GENOMIC DNA]</scope>
    <source>
        <strain evidence="2 3">BR 10245</strain>
    </source>
</reference>
<dbReference type="EMBL" id="LUUB01000114">
    <property type="protein sequence ID" value="OAE99948.1"/>
    <property type="molecule type" value="Genomic_DNA"/>
</dbReference>
<gene>
    <name evidence="2" type="ORF">AYJ54_32215</name>
</gene>
<dbReference type="InterPro" id="IPR023298">
    <property type="entry name" value="ATPase_P-typ_TM_dom_sf"/>
</dbReference>
<organism evidence="2 3">
    <name type="scientific">Bradyrhizobium centrolobii</name>
    <dbReference type="NCBI Taxonomy" id="1505087"/>
    <lineage>
        <taxon>Bacteria</taxon>
        <taxon>Pseudomonadati</taxon>
        <taxon>Pseudomonadota</taxon>
        <taxon>Alphaproteobacteria</taxon>
        <taxon>Hyphomicrobiales</taxon>
        <taxon>Nitrobacteraceae</taxon>
        <taxon>Bradyrhizobium</taxon>
    </lineage>
</organism>
<keyword evidence="1" id="KW-0472">Membrane</keyword>
<comment type="caution">
    <text evidence="2">The sequence shown here is derived from an EMBL/GenBank/DDBJ whole genome shotgun (WGS) entry which is preliminary data.</text>
</comment>
<feature type="transmembrane region" description="Helical" evidence="1">
    <location>
        <begin position="37"/>
        <end position="57"/>
    </location>
</feature>
<accession>A0A176YAK8</accession>
<dbReference type="AlphaFoldDB" id="A0A176YAK8"/>
<dbReference type="STRING" id="1505087.AYJ54_32215"/>
<evidence type="ECO:0000256" key="1">
    <source>
        <dbReference type="SAM" id="Phobius"/>
    </source>
</evidence>
<keyword evidence="1" id="KW-1133">Transmembrane helix</keyword>
<keyword evidence="1" id="KW-0812">Transmembrane</keyword>
<keyword evidence="3" id="KW-1185">Reference proteome</keyword>
<evidence type="ECO:0000313" key="2">
    <source>
        <dbReference type="EMBL" id="OAE99948.1"/>
    </source>
</evidence>